<feature type="domain" description="ABC transmembrane type-1" evidence="15">
    <location>
        <begin position="875"/>
        <end position="1133"/>
    </location>
</feature>
<comment type="similarity">
    <text evidence="2">Belongs to the ABC transporter superfamily. ABCC family. Conjugate transporter (TC 3.A.1.208) subfamily.</text>
</comment>
<dbReference type="GO" id="GO:0140359">
    <property type="term" value="F:ABC-type transporter activity"/>
    <property type="evidence" value="ECO:0007669"/>
    <property type="project" value="InterPro"/>
</dbReference>
<dbReference type="FunFam" id="1.20.1560.10:FF:000066">
    <property type="entry name" value="ABC multidrug transporter (Eurofung)"/>
    <property type="match status" value="1"/>
</dbReference>
<keyword evidence="17" id="KW-1185">Reference proteome</keyword>
<dbReference type="CDD" id="cd18580">
    <property type="entry name" value="ABC_6TM_ABCC_D2"/>
    <property type="match status" value="1"/>
</dbReference>
<dbReference type="InterPro" id="IPR050173">
    <property type="entry name" value="ABC_transporter_C-like"/>
</dbReference>
<evidence type="ECO:0000259" key="14">
    <source>
        <dbReference type="PROSITE" id="PS50893"/>
    </source>
</evidence>
<dbReference type="PROSITE" id="PS50893">
    <property type="entry name" value="ABC_TRANSPORTER_2"/>
    <property type="match status" value="2"/>
</dbReference>
<dbReference type="EMBL" id="MU865971">
    <property type="protein sequence ID" value="KAK4444931.1"/>
    <property type="molecule type" value="Genomic_DNA"/>
</dbReference>
<dbReference type="PANTHER" id="PTHR24223">
    <property type="entry name" value="ATP-BINDING CASSETTE SUB-FAMILY C"/>
    <property type="match status" value="1"/>
</dbReference>
<evidence type="ECO:0000256" key="4">
    <source>
        <dbReference type="ARBA" id="ARBA00022475"/>
    </source>
</evidence>
<keyword evidence="8 13" id="KW-1133">Transmembrane helix</keyword>
<protein>
    <submittedName>
        <fullName evidence="16">ABC multidrug transporter</fullName>
    </submittedName>
</protein>
<feature type="transmembrane region" description="Helical" evidence="13">
    <location>
        <begin position="160"/>
        <end position="178"/>
    </location>
</feature>
<evidence type="ECO:0000256" key="8">
    <source>
        <dbReference type="ARBA" id="ARBA00022989"/>
    </source>
</evidence>
<feature type="domain" description="ABC transporter" evidence="14">
    <location>
        <begin position="1170"/>
        <end position="1403"/>
    </location>
</feature>
<dbReference type="Pfam" id="PF00005">
    <property type="entry name" value="ABC_tran"/>
    <property type="match status" value="2"/>
</dbReference>
<dbReference type="InterPro" id="IPR003439">
    <property type="entry name" value="ABC_transporter-like_ATP-bd"/>
</dbReference>
<dbReference type="FunFam" id="1.20.1560.10:FF:000055">
    <property type="entry name" value="ABC multidrug transporter (Eurofung)"/>
    <property type="match status" value="1"/>
</dbReference>
<evidence type="ECO:0000256" key="9">
    <source>
        <dbReference type="ARBA" id="ARBA00023136"/>
    </source>
</evidence>
<feature type="domain" description="ABC transmembrane type-1" evidence="15">
    <location>
        <begin position="278"/>
        <end position="555"/>
    </location>
</feature>
<dbReference type="PROSITE" id="PS50929">
    <property type="entry name" value="ABC_TM1F"/>
    <property type="match status" value="2"/>
</dbReference>
<dbReference type="Gene3D" id="1.20.1560.10">
    <property type="entry name" value="ABC transporter type 1, transmembrane domain"/>
    <property type="match status" value="2"/>
</dbReference>
<keyword evidence="3" id="KW-0813">Transport</keyword>
<proteinExistence type="inferred from homology"/>
<dbReference type="SUPFAM" id="SSF52540">
    <property type="entry name" value="P-loop containing nucleoside triphosphate hydrolases"/>
    <property type="match status" value="2"/>
</dbReference>
<comment type="function">
    <text evidence="11">ABC-type transporter; part of the gene cluster that mediates the biosynthesis of the phomopsins, a group of hexapeptide mycotoxins which infects lupins and causes lupinosis disease in livestock.</text>
</comment>
<keyword evidence="7" id="KW-0067">ATP-binding</keyword>
<keyword evidence="10" id="KW-0325">Glycoprotein</keyword>
<evidence type="ECO:0000256" key="10">
    <source>
        <dbReference type="ARBA" id="ARBA00023180"/>
    </source>
</evidence>
<dbReference type="GO" id="GO:0005524">
    <property type="term" value="F:ATP binding"/>
    <property type="evidence" value="ECO:0007669"/>
    <property type="project" value="UniProtKB-KW"/>
</dbReference>
<name>A0AAV9GBD0_9PEZI</name>
<dbReference type="InterPro" id="IPR017871">
    <property type="entry name" value="ABC_transporter-like_CS"/>
</dbReference>
<feature type="transmembrane region" description="Helical" evidence="13">
    <location>
        <begin position="65"/>
        <end position="86"/>
    </location>
</feature>
<feature type="transmembrane region" description="Helical" evidence="13">
    <location>
        <begin position="129"/>
        <end position="148"/>
    </location>
</feature>
<evidence type="ECO:0000259" key="15">
    <source>
        <dbReference type="PROSITE" id="PS50929"/>
    </source>
</evidence>
<reference evidence="16" key="1">
    <citation type="journal article" date="2023" name="Mol. Phylogenet. Evol.">
        <title>Genome-scale phylogeny and comparative genomics of the fungal order Sordariales.</title>
        <authorList>
            <person name="Hensen N."/>
            <person name="Bonometti L."/>
            <person name="Westerberg I."/>
            <person name="Brannstrom I.O."/>
            <person name="Guillou S."/>
            <person name="Cros-Aarteil S."/>
            <person name="Calhoun S."/>
            <person name="Haridas S."/>
            <person name="Kuo A."/>
            <person name="Mondo S."/>
            <person name="Pangilinan J."/>
            <person name="Riley R."/>
            <person name="LaButti K."/>
            <person name="Andreopoulos B."/>
            <person name="Lipzen A."/>
            <person name="Chen C."/>
            <person name="Yan M."/>
            <person name="Daum C."/>
            <person name="Ng V."/>
            <person name="Clum A."/>
            <person name="Steindorff A."/>
            <person name="Ohm R.A."/>
            <person name="Martin F."/>
            <person name="Silar P."/>
            <person name="Natvig D.O."/>
            <person name="Lalanne C."/>
            <person name="Gautier V."/>
            <person name="Ament-Velasquez S.L."/>
            <person name="Kruys A."/>
            <person name="Hutchinson M.I."/>
            <person name="Powell A.J."/>
            <person name="Barry K."/>
            <person name="Miller A.N."/>
            <person name="Grigoriev I.V."/>
            <person name="Debuchy R."/>
            <person name="Gladieux P."/>
            <person name="Hiltunen Thoren M."/>
            <person name="Johannesson H."/>
        </authorList>
    </citation>
    <scope>NUCLEOTIDE SEQUENCE</scope>
    <source>
        <strain evidence="16">PSN243</strain>
    </source>
</reference>
<feature type="region of interest" description="Disordered" evidence="12">
    <location>
        <begin position="828"/>
        <end position="857"/>
    </location>
</feature>
<dbReference type="InterPro" id="IPR027417">
    <property type="entry name" value="P-loop_NTPase"/>
</dbReference>
<comment type="subcellular location">
    <subcellularLocation>
        <location evidence="1">Cell membrane</location>
        <topology evidence="1">Multi-pass membrane protein</topology>
    </subcellularLocation>
</comment>
<dbReference type="InterPro" id="IPR044726">
    <property type="entry name" value="ABCC_6TM_D2"/>
</dbReference>
<evidence type="ECO:0000256" key="11">
    <source>
        <dbReference type="ARBA" id="ARBA00059074"/>
    </source>
</evidence>
<keyword evidence="5 13" id="KW-0812">Transmembrane</keyword>
<evidence type="ECO:0000256" key="1">
    <source>
        <dbReference type="ARBA" id="ARBA00004651"/>
    </source>
</evidence>
<dbReference type="GO" id="GO:0016887">
    <property type="term" value="F:ATP hydrolysis activity"/>
    <property type="evidence" value="ECO:0007669"/>
    <property type="project" value="InterPro"/>
</dbReference>
<dbReference type="FunFam" id="3.40.50.300:FF:002145">
    <property type="entry name" value="ABC transporter (MsbA subfamily)"/>
    <property type="match status" value="1"/>
</dbReference>
<dbReference type="SMART" id="SM00382">
    <property type="entry name" value="AAA"/>
    <property type="match status" value="2"/>
</dbReference>
<feature type="domain" description="ABC transporter" evidence="14">
    <location>
        <begin position="599"/>
        <end position="830"/>
    </location>
</feature>
<gene>
    <name evidence="16" type="ORF">QBC34DRAFT_487584</name>
</gene>
<organism evidence="16 17">
    <name type="scientific">Podospora aff. communis PSN243</name>
    <dbReference type="NCBI Taxonomy" id="3040156"/>
    <lineage>
        <taxon>Eukaryota</taxon>
        <taxon>Fungi</taxon>
        <taxon>Dikarya</taxon>
        <taxon>Ascomycota</taxon>
        <taxon>Pezizomycotina</taxon>
        <taxon>Sordariomycetes</taxon>
        <taxon>Sordariomycetidae</taxon>
        <taxon>Sordariales</taxon>
        <taxon>Podosporaceae</taxon>
        <taxon>Podospora</taxon>
    </lineage>
</organism>
<feature type="transmembrane region" description="Helical" evidence="13">
    <location>
        <begin position="265"/>
        <end position="291"/>
    </location>
</feature>
<accession>A0AAV9GBD0</accession>
<evidence type="ECO:0000256" key="13">
    <source>
        <dbReference type="SAM" id="Phobius"/>
    </source>
</evidence>
<reference evidence="16" key="2">
    <citation type="submission" date="2023-05" db="EMBL/GenBank/DDBJ databases">
        <authorList>
            <consortium name="Lawrence Berkeley National Laboratory"/>
            <person name="Steindorff A."/>
            <person name="Hensen N."/>
            <person name="Bonometti L."/>
            <person name="Westerberg I."/>
            <person name="Brannstrom I.O."/>
            <person name="Guillou S."/>
            <person name="Cros-Aarteil S."/>
            <person name="Calhoun S."/>
            <person name="Haridas S."/>
            <person name="Kuo A."/>
            <person name="Mondo S."/>
            <person name="Pangilinan J."/>
            <person name="Riley R."/>
            <person name="Labutti K."/>
            <person name="Andreopoulos B."/>
            <person name="Lipzen A."/>
            <person name="Chen C."/>
            <person name="Yanf M."/>
            <person name="Daum C."/>
            <person name="Ng V."/>
            <person name="Clum A."/>
            <person name="Ohm R."/>
            <person name="Martin F."/>
            <person name="Silar P."/>
            <person name="Natvig D."/>
            <person name="Lalanne C."/>
            <person name="Gautier V."/>
            <person name="Ament-Velasquez S.L."/>
            <person name="Kruys A."/>
            <person name="Hutchinson M.I."/>
            <person name="Powell A.J."/>
            <person name="Barry K."/>
            <person name="Miller A.N."/>
            <person name="Grigoriev I.V."/>
            <person name="Debuchy R."/>
            <person name="Gladieux P."/>
            <person name="Thoren M.H."/>
            <person name="Johannesson H."/>
        </authorList>
    </citation>
    <scope>NUCLEOTIDE SEQUENCE</scope>
    <source>
        <strain evidence="16">PSN243</strain>
    </source>
</reference>
<feature type="transmembrane region" description="Helical" evidence="13">
    <location>
        <begin position="98"/>
        <end position="117"/>
    </location>
</feature>
<dbReference type="PANTHER" id="PTHR24223:SF399">
    <property type="entry name" value="ABC TRANSPORTER ATNG"/>
    <property type="match status" value="1"/>
</dbReference>
<dbReference type="InterPro" id="IPR036640">
    <property type="entry name" value="ABC1_TM_sf"/>
</dbReference>
<dbReference type="PROSITE" id="PS00211">
    <property type="entry name" value="ABC_TRANSPORTER_1"/>
    <property type="match status" value="1"/>
</dbReference>
<feature type="transmembrane region" description="Helical" evidence="13">
    <location>
        <begin position="991"/>
        <end position="1011"/>
    </location>
</feature>
<feature type="transmembrane region" description="Helical" evidence="13">
    <location>
        <begin position="311"/>
        <end position="331"/>
    </location>
</feature>
<dbReference type="Proteomes" id="UP001321760">
    <property type="component" value="Unassembled WGS sequence"/>
</dbReference>
<dbReference type="Pfam" id="PF00664">
    <property type="entry name" value="ABC_membrane"/>
    <property type="match status" value="1"/>
</dbReference>
<evidence type="ECO:0000256" key="12">
    <source>
        <dbReference type="SAM" id="MobiDB-lite"/>
    </source>
</evidence>
<dbReference type="InterPro" id="IPR056227">
    <property type="entry name" value="TMD0_ABC"/>
</dbReference>
<dbReference type="SUPFAM" id="SSF90123">
    <property type="entry name" value="ABC transporter transmembrane region"/>
    <property type="match status" value="2"/>
</dbReference>
<dbReference type="GO" id="GO:0005886">
    <property type="term" value="C:plasma membrane"/>
    <property type="evidence" value="ECO:0007669"/>
    <property type="project" value="UniProtKB-SubCell"/>
</dbReference>
<evidence type="ECO:0000313" key="16">
    <source>
        <dbReference type="EMBL" id="KAK4444931.1"/>
    </source>
</evidence>
<evidence type="ECO:0000256" key="2">
    <source>
        <dbReference type="ARBA" id="ARBA00009726"/>
    </source>
</evidence>
<evidence type="ECO:0000256" key="3">
    <source>
        <dbReference type="ARBA" id="ARBA00022448"/>
    </source>
</evidence>
<sequence>MPSDCAADNSFGPAVDLNCHGFDFTLLFEQSVLGILLALLFAIAAPARYAYLARRERKTIRGPARLVKVVVALAHGGVQLSLLILWNLEKQTQTRASVAYAVINLIVAIQVAGLIWAEDAKSVRPSSLISSYLFFTLLFDAAQAGTLWLRQSTATRNPLAAVLTAGITVKAVLLLVEAREKRGYLRKEYKHLPPESASGVINRSLLWWINRLFRKGLKELLTYEDLYVLDSGLTSARLSNGISQEWAQRRKPERRFEFPHVIWRALWRAFLAAVFPRICLIGFTFAQPFLIFRVLSHLTRPDDEIASREGYGLIGAAALIYIGLAISSLHYNQNIYRFTTMFRGAAVSLIYNHTLVIQDHLYNEAAAVTLMSTDVDNIARCLANLNECWARLLEVIVGIALPSIQLGWVSVVPIVVVFFSFLGATQISKLISGAQKIWVEAVQKRIAVTSSVLAEIQTVKMMGLSNLLASIIQAQRIEETLRMAGFRWCNLGQNVVQNIPYVVAPALTFTMYAVQALSQGKAAINTAQAFTSLSIITLLTDPTAKLLSAIPNTASTLGCFDRIQQFLLSEKREDRRQTLPESREDVTETGSWIPDSTSVLINQVALRPALAAEILLRDVSVSIALGSLSMIIGAIGCGKTTLLRGILGEVTPEKGFIAVQSRRIAFCAQNPWLPNLTIRQAICGLTDPSLDVDEDWYQTTIHACDLDIDLASMAEGDRTNIGSGSTVLSGGQKHRIALARALYSRNRIIILDDVFGALDAKTKGTVAERVFGKGGILKRLGITCIMATHSVECLRYADKIVVLSKGRVQHDLTYDQAVRDGVVQSVLPREDENKGSRPNPASVGRESYPPRTRTEEELQDLTRATGDYSVYRYGIWLKWWTDDGGQRVALYTSVYLLLAFLTVVGLFGYMWAMFVLITPSTARSFHAVLLETVMRAPHAFFSKTDTGSILNRFSQDMTLIENQLPTGVLVTVSNFFMSLASVALVATGSSYMATSLPFLLVTIYFLQKIYLRTSRQLRLLDLEARSPLYSHFLESLGGLATIRAFQWDESFREEHYRLLDYSQRPHYLLYCIQRWLGLVLDLVVGGEAVLVIALAVNLRSSTAPGMLGISLNNILSLSGNLSSLVSGWTLFETSLGAIARLKNFEAAVKPEDKAEECQQPPPNWPDCGGIEFRNVTATYETAALRNVTLRIEPGQKVGICGRTGSGKSSLIATLARLLEIDSGVILVDGFDLATIPRETIRERILFIPQDPLILTGLSIRMNVDPSGTKLDAVLIAALQRVGLWDGLLCDRSRGLDAELTAASLSKGQQQLLALARALVLKDWKKIVLLDEATSNVDGDTAAVVQRVVGEEFEGRTVIVVAHRLETIMDSDTIVVMEDGCVVEAGPPQGLSKKKGGRFVKLVMG</sequence>
<keyword evidence="6" id="KW-0547">Nucleotide-binding</keyword>
<feature type="transmembrane region" description="Helical" evidence="13">
    <location>
        <begin position="1075"/>
        <end position="1096"/>
    </location>
</feature>
<evidence type="ECO:0000256" key="5">
    <source>
        <dbReference type="ARBA" id="ARBA00022692"/>
    </source>
</evidence>
<dbReference type="InterPro" id="IPR003593">
    <property type="entry name" value="AAA+_ATPase"/>
</dbReference>
<keyword evidence="9 13" id="KW-0472">Membrane</keyword>
<evidence type="ECO:0000256" key="7">
    <source>
        <dbReference type="ARBA" id="ARBA00022840"/>
    </source>
</evidence>
<dbReference type="Gene3D" id="3.40.50.300">
    <property type="entry name" value="P-loop containing nucleotide triphosphate hydrolases"/>
    <property type="match status" value="2"/>
</dbReference>
<feature type="transmembrane region" description="Helical" evidence="13">
    <location>
        <begin position="894"/>
        <end position="917"/>
    </location>
</feature>
<dbReference type="InterPro" id="IPR011527">
    <property type="entry name" value="ABC1_TM_dom"/>
</dbReference>
<feature type="transmembrane region" description="Helical" evidence="13">
    <location>
        <begin position="32"/>
        <end position="53"/>
    </location>
</feature>
<evidence type="ECO:0000313" key="17">
    <source>
        <dbReference type="Proteomes" id="UP001321760"/>
    </source>
</evidence>
<evidence type="ECO:0000256" key="6">
    <source>
        <dbReference type="ARBA" id="ARBA00022741"/>
    </source>
</evidence>
<feature type="transmembrane region" description="Helical" evidence="13">
    <location>
        <begin position="395"/>
        <end position="422"/>
    </location>
</feature>
<keyword evidence="4" id="KW-1003">Cell membrane</keyword>
<comment type="caution">
    <text evidence="16">The sequence shown here is derived from an EMBL/GenBank/DDBJ whole genome shotgun (WGS) entry which is preliminary data.</text>
</comment>
<dbReference type="Pfam" id="PF24357">
    <property type="entry name" value="TMD0_ABC"/>
    <property type="match status" value="1"/>
</dbReference>